<evidence type="ECO:0000313" key="1">
    <source>
        <dbReference type="EMBL" id="EKC79484.1"/>
    </source>
</evidence>
<dbReference type="AlphaFoldDB" id="K1UHJ6"/>
<gene>
    <name evidence="1" type="ORF">LEA_02388</name>
</gene>
<protein>
    <submittedName>
        <fullName evidence="1">Uncharacterized protein</fullName>
    </submittedName>
</protein>
<accession>K1UHJ6</accession>
<proteinExistence type="predicted"/>
<sequence length="156" mass="17925">MLLSALTIAHTPYYRPIDQRFSEAAPRYAEGWFWQRFGERTLAVTFETPYTYYNNDPAGEWVSRESLAELAHASLLALSDLLDLGGSERRQADSERMKVRGKWLRRAAKDRQFFGSSYLVAERKGASVSFVFPDVAEGRYEVFKWIPGPLDKKFAC</sequence>
<organism evidence="1">
    <name type="scientific">human gut metagenome</name>
    <dbReference type="NCBI Taxonomy" id="408170"/>
    <lineage>
        <taxon>unclassified sequences</taxon>
        <taxon>metagenomes</taxon>
        <taxon>organismal metagenomes</taxon>
    </lineage>
</organism>
<name>K1UHJ6_9ZZZZ</name>
<dbReference type="EMBL" id="AJWY01001654">
    <property type="protein sequence ID" value="EKC79484.1"/>
    <property type="molecule type" value="Genomic_DNA"/>
</dbReference>
<reference evidence="1" key="1">
    <citation type="journal article" date="2013" name="Environ. Microbiol.">
        <title>Microbiota from the distal guts of lean and obese adolescents exhibit partial functional redundancy besides clear differences in community structure.</title>
        <authorList>
            <person name="Ferrer M."/>
            <person name="Ruiz A."/>
            <person name="Lanza F."/>
            <person name="Haange S.B."/>
            <person name="Oberbach A."/>
            <person name="Till H."/>
            <person name="Bargiela R."/>
            <person name="Campoy C."/>
            <person name="Segura M.T."/>
            <person name="Richter M."/>
            <person name="von Bergen M."/>
            <person name="Seifert J."/>
            <person name="Suarez A."/>
        </authorList>
    </citation>
    <scope>NUCLEOTIDE SEQUENCE</scope>
</reference>
<comment type="caution">
    <text evidence="1">The sequence shown here is derived from an EMBL/GenBank/DDBJ whole genome shotgun (WGS) entry which is preliminary data.</text>
</comment>
<feature type="non-terminal residue" evidence="1">
    <location>
        <position position="156"/>
    </location>
</feature>